<protein>
    <submittedName>
        <fullName evidence="1">Uncharacterized protein</fullName>
    </submittedName>
</protein>
<comment type="caution">
    <text evidence="1">The sequence shown here is derived from an EMBL/GenBank/DDBJ whole genome shotgun (WGS) entry which is preliminary data.</text>
</comment>
<name>A0A2H9TAQ6_9ZZZZ</name>
<sequence length="129" mass="14558">MIVIRKPQQFDKMFTVEKKDAVAAVKENIDADFLVLSWPVMPSHNKENRDVALETLKAWDSRGPVLHIGEIFCGGCTGSEGFLNLLQEKYTDVEIDGYQSILNMNDSVIIHIPKQTKLPSKPLLTDRTD</sequence>
<gene>
    <name evidence="1" type="ORF">CI610_00700</name>
</gene>
<organism evidence="1">
    <name type="scientific">invertebrate metagenome</name>
    <dbReference type="NCBI Taxonomy" id="1711999"/>
    <lineage>
        <taxon>unclassified sequences</taxon>
        <taxon>metagenomes</taxon>
        <taxon>organismal metagenomes</taxon>
    </lineage>
</organism>
<dbReference type="AlphaFoldDB" id="A0A2H9TAQ6"/>
<proteinExistence type="predicted"/>
<evidence type="ECO:0000313" key="1">
    <source>
        <dbReference type="EMBL" id="PJE80321.1"/>
    </source>
</evidence>
<accession>A0A2H9TAQ6</accession>
<reference evidence="1" key="1">
    <citation type="journal article" date="2017" name="Appl. Environ. Microbiol.">
        <title>Molecular characterization of an Endozoicomonas-like organism causing infection in king scallop Pecten maximus L.</title>
        <authorList>
            <person name="Cano I."/>
            <person name="van Aerle R."/>
            <person name="Ross S."/>
            <person name="Verner-Jeffreys D.W."/>
            <person name="Paley R.K."/>
            <person name="Rimmer G."/>
            <person name="Ryder D."/>
            <person name="Hooper P."/>
            <person name="Stone D."/>
            <person name="Feist S.W."/>
        </authorList>
    </citation>
    <scope>NUCLEOTIDE SEQUENCE</scope>
</reference>
<dbReference type="EMBL" id="NSIT01000022">
    <property type="protein sequence ID" value="PJE80321.1"/>
    <property type="molecule type" value="Genomic_DNA"/>
</dbReference>